<dbReference type="AlphaFoldDB" id="A0AAD9S195"/>
<dbReference type="EMBL" id="JAUJFL010000011">
    <property type="protein sequence ID" value="KAK2596459.1"/>
    <property type="molecule type" value="Genomic_DNA"/>
</dbReference>
<name>A0AAD9S195_PHOAM</name>
<keyword evidence="1" id="KW-1133">Transmembrane helix</keyword>
<reference evidence="2" key="1">
    <citation type="submission" date="2023-06" db="EMBL/GenBank/DDBJ databases">
        <authorList>
            <person name="Noh H."/>
        </authorList>
    </citation>
    <scope>NUCLEOTIDE SEQUENCE</scope>
    <source>
        <strain evidence="2">DUCC20226</strain>
    </source>
</reference>
<evidence type="ECO:0000313" key="2">
    <source>
        <dbReference type="EMBL" id="KAK2596459.1"/>
    </source>
</evidence>
<evidence type="ECO:0000256" key="1">
    <source>
        <dbReference type="SAM" id="Phobius"/>
    </source>
</evidence>
<keyword evidence="1" id="KW-0812">Transmembrane</keyword>
<evidence type="ECO:0000313" key="3">
    <source>
        <dbReference type="Proteomes" id="UP001265746"/>
    </source>
</evidence>
<organism evidence="2 3">
    <name type="scientific">Phomopsis amygdali</name>
    <name type="common">Fusicoccum amygdali</name>
    <dbReference type="NCBI Taxonomy" id="1214568"/>
    <lineage>
        <taxon>Eukaryota</taxon>
        <taxon>Fungi</taxon>
        <taxon>Dikarya</taxon>
        <taxon>Ascomycota</taxon>
        <taxon>Pezizomycotina</taxon>
        <taxon>Sordariomycetes</taxon>
        <taxon>Sordariomycetidae</taxon>
        <taxon>Diaporthales</taxon>
        <taxon>Diaporthaceae</taxon>
        <taxon>Diaporthe</taxon>
    </lineage>
</organism>
<proteinExistence type="predicted"/>
<dbReference type="Proteomes" id="UP001265746">
    <property type="component" value="Unassembled WGS sequence"/>
</dbReference>
<protein>
    <submittedName>
        <fullName evidence="2">Uncharacterized protein</fullName>
    </submittedName>
</protein>
<keyword evidence="1" id="KW-0472">Membrane</keyword>
<gene>
    <name evidence="2" type="ORF">N8I77_013349</name>
</gene>
<accession>A0AAD9S195</accession>
<feature type="transmembrane region" description="Helical" evidence="1">
    <location>
        <begin position="92"/>
        <end position="111"/>
    </location>
</feature>
<comment type="caution">
    <text evidence="2">The sequence shown here is derived from an EMBL/GenBank/DDBJ whole genome shotgun (WGS) entry which is preliminary data.</text>
</comment>
<keyword evidence="3" id="KW-1185">Reference proteome</keyword>
<feature type="transmembrane region" description="Helical" evidence="1">
    <location>
        <begin position="62"/>
        <end position="80"/>
    </location>
</feature>
<sequence length="123" mass="13933">MIILTGARVGIKPSGMPVTRSDTLGIVMGIKTLVILSYQLATTHFTKFRRWQSLKAYQILNTMEILFWFVVVIITFMGISRYCQNAYCGLSWLIVLIAVILTALAFWTAVVSKRIRTESKEVV</sequence>